<evidence type="ECO:0000256" key="1">
    <source>
        <dbReference type="SAM" id="Phobius"/>
    </source>
</evidence>
<comment type="caution">
    <text evidence="2">The sequence shown here is derived from an EMBL/GenBank/DDBJ whole genome shotgun (WGS) entry which is preliminary data.</text>
</comment>
<dbReference type="Proteomes" id="UP000287171">
    <property type="component" value="Unassembled WGS sequence"/>
</dbReference>
<dbReference type="Gene3D" id="2.130.10.10">
    <property type="entry name" value="YVTN repeat-like/Quinoprotein amine dehydrogenase"/>
    <property type="match status" value="2"/>
</dbReference>
<evidence type="ECO:0000313" key="2">
    <source>
        <dbReference type="EMBL" id="GCE26430.1"/>
    </source>
</evidence>
<keyword evidence="1" id="KW-0812">Transmembrane</keyword>
<keyword evidence="1" id="KW-0472">Membrane</keyword>
<reference evidence="3" key="1">
    <citation type="submission" date="2018-12" db="EMBL/GenBank/DDBJ databases">
        <title>Tengunoibacter tsumagoiensis gen. nov., sp. nov., Dictyobacter kobayashii sp. nov., D. alpinus sp. nov., and D. joshuensis sp. nov. and description of Dictyobacteraceae fam. nov. within the order Ktedonobacterales isolated from Tengu-no-mugimeshi.</title>
        <authorList>
            <person name="Wang C.M."/>
            <person name="Zheng Y."/>
            <person name="Sakai Y."/>
            <person name="Toyoda A."/>
            <person name="Minakuchi Y."/>
            <person name="Abe K."/>
            <person name="Yokota A."/>
            <person name="Yabe S."/>
        </authorList>
    </citation>
    <scope>NUCLEOTIDE SEQUENCE [LARGE SCALE GENOMIC DNA]</scope>
    <source>
        <strain evidence="3">Uno16</strain>
    </source>
</reference>
<dbReference type="RefSeq" id="WP_126626884.1">
    <property type="nucleotide sequence ID" value="NZ_BIFT01000001.1"/>
</dbReference>
<feature type="transmembrane region" description="Helical" evidence="1">
    <location>
        <begin position="93"/>
        <end position="115"/>
    </location>
</feature>
<organism evidence="2 3">
    <name type="scientific">Dictyobacter alpinus</name>
    <dbReference type="NCBI Taxonomy" id="2014873"/>
    <lineage>
        <taxon>Bacteria</taxon>
        <taxon>Bacillati</taxon>
        <taxon>Chloroflexota</taxon>
        <taxon>Ktedonobacteria</taxon>
        <taxon>Ktedonobacterales</taxon>
        <taxon>Dictyobacteraceae</taxon>
        <taxon>Dictyobacter</taxon>
    </lineage>
</organism>
<dbReference type="SUPFAM" id="SSF110296">
    <property type="entry name" value="Oligoxyloglucan reducing end-specific cellobiohydrolase"/>
    <property type="match status" value="1"/>
</dbReference>
<sequence length="514" mass="56930">MFSPEDLIQDELEYPAQTQQLQQSYPRSQADQQSLLRIRTRLLEQRTKQITTAVYAEGTQEVLDEELERPPAGQFQQPPMAQPIRPRRKTAFMWYRVALVAVLCTAILGGLWYALKQFPSPTGQPIKPHATPTAVPQQPPQFDVIVEIKMTSAMAGWARVITNKQLSTVAHTTDGGKSWHTFDFHGQAAGLMGSFFLDDQSAWVILGAGMDPHTNVNAMRTTDGGQHWQPFQLPPSTVNITFLDRQHGWAWDLTPAPHIQGSRTLYRTVDGGVTWNSFSIMSTTRTIGDPTPGPLPLYDSLRLIFVTSHHGWAILSSVTGPTHTFLYQTQDGGTTWELQTLPQPASGPIPGIGQEEMLDGGFAIMSSPRFFAPQQGVLSITSQASTQSSRKIYLYTTSDGGQSWVQSGSNIEITSQAQSYPLIIDTTHLLLMDMKTKTITPYTLINNQWQQQHSSNIAGVEAFSAVNAQLVWIYARQPTGKQIISTLYTSSDAGKTWYQVMQNVTTPPVPIQGG</sequence>
<keyword evidence="3" id="KW-1185">Reference proteome</keyword>
<dbReference type="AlphaFoldDB" id="A0A402B504"/>
<dbReference type="InterPro" id="IPR015943">
    <property type="entry name" value="WD40/YVTN_repeat-like_dom_sf"/>
</dbReference>
<name>A0A402B504_9CHLR</name>
<proteinExistence type="predicted"/>
<keyword evidence="1" id="KW-1133">Transmembrane helix</keyword>
<protein>
    <recommendedName>
        <fullName evidence="4">Photosynthesis system II assembly factor Ycf48/Hcf136-like domain-containing protein</fullName>
    </recommendedName>
</protein>
<accession>A0A402B504</accession>
<gene>
    <name evidence="2" type="ORF">KDA_19140</name>
</gene>
<dbReference type="CDD" id="cd15482">
    <property type="entry name" value="Sialidase_non-viral"/>
    <property type="match status" value="1"/>
</dbReference>
<evidence type="ECO:0008006" key="4">
    <source>
        <dbReference type="Google" id="ProtNLM"/>
    </source>
</evidence>
<evidence type="ECO:0000313" key="3">
    <source>
        <dbReference type="Proteomes" id="UP000287171"/>
    </source>
</evidence>
<dbReference type="EMBL" id="BIFT01000001">
    <property type="protein sequence ID" value="GCE26430.1"/>
    <property type="molecule type" value="Genomic_DNA"/>
</dbReference>
<dbReference type="OrthoDB" id="140537at2"/>